<sequence length="151" mass="16007">MMRSVEVGIQCSADGHALPHLDPAPGVASANAVAAAAAVDILVFAVTAAAAARCMRDSRIFPPSLPRSVSHPSSRGVLGGFAAGRIEPRQPPSGSPAARALRLLPPRTARLLPARRRCVAPSPASPRHHTAGRHEEKTEKEKRNREKRGKR</sequence>
<dbReference type="Proteomes" id="UP000006591">
    <property type="component" value="Chromosome 5"/>
</dbReference>
<feature type="region of interest" description="Disordered" evidence="1">
    <location>
        <begin position="61"/>
        <end position="151"/>
    </location>
</feature>
<accession>A0A0E0HB76</accession>
<feature type="transmembrane region" description="Helical" evidence="2">
    <location>
        <begin position="32"/>
        <end position="52"/>
    </location>
</feature>
<evidence type="ECO:0000313" key="3">
    <source>
        <dbReference type="EnsemblPlants" id="ONIVA05G08310.1"/>
    </source>
</evidence>
<dbReference type="AlphaFoldDB" id="A0A0E0HB76"/>
<feature type="compositionally biased region" description="Basic and acidic residues" evidence="1">
    <location>
        <begin position="132"/>
        <end position="144"/>
    </location>
</feature>
<organism evidence="3">
    <name type="scientific">Oryza nivara</name>
    <name type="common">Indian wild rice</name>
    <name type="synonym">Oryza sativa f. spontanea</name>
    <dbReference type="NCBI Taxonomy" id="4536"/>
    <lineage>
        <taxon>Eukaryota</taxon>
        <taxon>Viridiplantae</taxon>
        <taxon>Streptophyta</taxon>
        <taxon>Embryophyta</taxon>
        <taxon>Tracheophyta</taxon>
        <taxon>Spermatophyta</taxon>
        <taxon>Magnoliopsida</taxon>
        <taxon>Liliopsida</taxon>
        <taxon>Poales</taxon>
        <taxon>Poaceae</taxon>
        <taxon>BOP clade</taxon>
        <taxon>Oryzoideae</taxon>
        <taxon>Oryzeae</taxon>
        <taxon>Oryzinae</taxon>
        <taxon>Oryza</taxon>
    </lineage>
</organism>
<dbReference type="Gramene" id="ONIVA05G08310.1">
    <property type="protein sequence ID" value="ONIVA05G08310.1"/>
    <property type="gene ID" value="ONIVA05G08310"/>
</dbReference>
<keyword evidence="2" id="KW-0472">Membrane</keyword>
<dbReference type="OMA" id="GKEMMTR"/>
<evidence type="ECO:0000313" key="4">
    <source>
        <dbReference type="Proteomes" id="UP000006591"/>
    </source>
</evidence>
<evidence type="ECO:0000256" key="1">
    <source>
        <dbReference type="SAM" id="MobiDB-lite"/>
    </source>
</evidence>
<keyword evidence="2" id="KW-1133">Transmembrane helix</keyword>
<reference evidence="3" key="2">
    <citation type="submission" date="2018-04" db="EMBL/GenBank/DDBJ databases">
        <title>OnivRS2 (Oryza nivara Reference Sequence Version 2).</title>
        <authorList>
            <person name="Zhang J."/>
            <person name="Kudrna D."/>
            <person name="Lee S."/>
            <person name="Talag J."/>
            <person name="Rajasekar S."/>
            <person name="Welchert J."/>
            <person name="Hsing Y.-I."/>
            <person name="Wing R.A."/>
        </authorList>
    </citation>
    <scope>NUCLEOTIDE SEQUENCE [LARGE SCALE GENOMIC DNA]</scope>
    <source>
        <strain evidence="3">SL10</strain>
    </source>
</reference>
<keyword evidence="4" id="KW-1185">Reference proteome</keyword>
<protein>
    <submittedName>
        <fullName evidence="3">Uncharacterized protein</fullName>
    </submittedName>
</protein>
<proteinExistence type="predicted"/>
<feature type="compositionally biased region" description="Low complexity" evidence="1">
    <location>
        <begin position="96"/>
        <end position="112"/>
    </location>
</feature>
<dbReference type="HOGENOM" id="CLU_145700_0_0_1"/>
<keyword evidence="2" id="KW-0812">Transmembrane</keyword>
<dbReference type="EnsemblPlants" id="ONIVA05G08310.1">
    <property type="protein sequence ID" value="ONIVA05G08310.1"/>
    <property type="gene ID" value="ONIVA05G08310"/>
</dbReference>
<name>A0A0E0HB76_ORYNI</name>
<evidence type="ECO:0000256" key="2">
    <source>
        <dbReference type="SAM" id="Phobius"/>
    </source>
</evidence>
<reference evidence="3" key="1">
    <citation type="submission" date="2015-04" db="UniProtKB">
        <authorList>
            <consortium name="EnsemblPlants"/>
        </authorList>
    </citation>
    <scope>IDENTIFICATION</scope>
    <source>
        <strain evidence="3">SL10</strain>
    </source>
</reference>